<feature type="signal peptide" evidence="4">
    <location>
        <begin position="1"/>
        <end position="18"/>
    </location>
</feature>
<evidence type="ECO:0000256" key="1">
    <source>
        <dbReference type="ARBA" id="ARBA00004613"/>
    </source>
</evidence>
<dbReference type="Pfam" id="PF07249">
    <property type="entry name" value="Cerato-platanin"/>
    <property type="match status" value="1"/>
</dbReference>
<feature type="chain" id="PRO_5006135293" description="Protein SnodProt1" evidence="4">
    <location>
        <begin position="19"/>
        <end position="139"/>
    </location>
</feature>
<evidence type="ECO:0000256" key="3">
    <source>
        <dbReference type="ARBA" id="ARBA00022525"/>
    </source>
</evidence>
<dbReference type="OrthoDB" id="4898945at2759"/>
<evidence type="ECO:0000313" key="5">
    <source>
        <dbReference type="EMBL" id="KPM35053.1"/>
    </source>
</evidence>
<proteinExistence type="inferred from homology"/>
<evidence type="ECO:0000313" key="6">
    <source>
        <dbReference type="Proteomes" id="UP000050424"/>
    </source>
</evidence>
<organism evidence="5 6">
    <name type="scientific">Neonectria ditissima</name>
    <dbReference type="NCBI Taxonomy" id="78410"/>
    <lineage>
        <taxon>Eukaryota</taxon>
        <taxon>Fungi</taxon>
        <taxon>Dikarya</taxon>
        <taxon>Ascomycota</taxon>
        <taxon>Pezizomycotina</taxon>
        <taxon>Sordariomycetes</taxon>
        <taxon>Hypocreomycetidae</taxon>
        <taxon>Hypocreales</taxon>
        <taxon>Nectriaceae</taxon>
        <taxon>Neonectria</taxon>
    </lineage>
</organism>
<comment type="subcellular location">
    <subcellularLocation>
        <location evidence="1">Secreted</location>
    </subcellularLocation>
</comment>
<dbReference type="InterPro" id="IPR036908">
    <property type="entry name" value="RlpA-like_sf"/>
</dbReference>
<sequence>MQFSSILSIFTLATAASAVTVSFDTGYDQKSRSLTTVSCSDGSNGLMTKHPNWKTQGDIPKFPYIGGVDAIAGWNSPSCGSCWKLEYKGKTINVLAIDHAASGFNIGLAAMNALTHGQAGKLGRVDAKATKVAAKNCGL</sequence>
<dbReference type="Proteomes" id="UP000050424">
    <property type="component" value="Unassembled WGS sequence"/>
</dbReference>
<dbReference type="CDD" id="cd22778">
    <property type="entry name" value="DPBB_CEPL-like"/>
    <property type="match status" value="1"/>
</dbReference>
<comment type="caution">
    <text evidence="5">The sequence shown here is derived from an EMBL/GenBank/DDBJ whole genome shotgun (WGS) entry which is preliminary data.</text>
</comment>
<comment type="similarity">
    <text evidence="2">Belongs to the cerato-platanin family.</text>
</comment>
<keyword evidence="6" id="KW-1185">Reference proteome</keyword>
<keyword evidence="4" id="KW-0732">Signal</keyword>
<evidence type="ECO:0000256" key="2">
    <source>
        <dbReference type="ARBA" id="ARBA00010421"/>
    </source>
</evidence>
<dbReference type="SUPFAM" id="SSF50685">
    <property type="entry name" value="Barwin-like endoglucanases"/>
    <property type="match status" value="1"/>
</dbReference>
<evidence type="ECO:0008006" key="7">
    <source>
        <dbReference type="Google" id="ProtNLM"/>
    </source>
</evidence>
<accession>A0A0P7B165</accession>
<dbReference type="Gene3D" id="2.40.40.10">
    <property type="entry name" value="RlpA-like domain"/>
    <property type="match status" value="1"/>
</dbReference>
<dbReference type="InterPro" id="IPR010829">
    <property type="entry name" value="Cerato-platanin"/>
</dbReference>
<name>A0A0P7B165_9HYPO</name>
<reference evidence="5 6" key="1">
    <citation type="submission" date="2015-09" db="EMBL/GenBank/DDBJ databases">
        <title>Draft genome of a European isolate of the apple canker pathogen Neonectria ditissima.</title>
        <authorList>
            <person name="Gomez-Cortecero A."/>
            <person name="Harrison R.J."/>
            <person name="Armitage A.D."/>
        </authorList>
    </citation>
    <scope>NUCLEOTIDE SEQUENCE [LARGE SCALE GENOMIC DNA]</scope>
    <source>
        <strain evidence="5 6">R09/05</strain>
    </source>
</reference>
<evidence type="ECO:0000256" key="4">
    <source>
        <dbReference type="SAM" id="SignalP"/>
    </source>
</evidence>
<keyword evidence="3" id="KW-0964">Secreted</keyword>
<dbReference type="EMBL" id="LKCW01000279">
    <property type="protein sequence ID" value="KPM35053.1"/>
    <property type="molecule type" value="Genomic_DNA"/>
</dbReference>
<dbReference type="GO" id="GO:0005576">
    <property type="term" value="C:extracellular region"/>
    <property type="evidence" value="ECO:0007669"/>
    <property type="project" value="UniProtKB-SubCell"/>
</dbReference>
<protein>
    <recommendedName>
        <fullName evidence="7">Protein SnodProt1</fullName>
    </recommendedName>
</protein>
<dbReference type="AlphaFoldDB" id="A0A0P7B165"/>
<gene>
    <name evidence="5" type="ORF">AK830_g11514</name>
</gene>